<dbReference type="Pfam" id="PF07883">
    <property type="entry name" value="Cupin_2"/>
    <property type="match status" value="1"/>
</dbReference>
<protein>
    <submittedName>
        <fullName evidence="2">Cupin domain-containing protein</fullName>
    </submittedName>
</protein>
<dbReference type="Gene3D" id="2.60.120.10">
    <property type="entry name" value="Jelly Rolls"/>
    <property type="match status" value="1"/>
</dbReference>
<evidence type="ECO:0000313" key="3">
    <source>
        <dbReference type="Proteomes" id="UP000189981"/>
    </source>
</evidence>
<accession>A0A1T5EB99</accession>
<evidence type="ECO:0000259" key="1">
    <source>
        <dbReference type="Pfam" id="PF07883"/>
    </source>
</evidence>
<reference evidence="3" key="1">
    <citation type="submission" date="2017-02" db="EMBL/GenBank/DDBJ databases">
        <authorList>
            <person name="Varghese N."/>
            <person name="Submissions S."/>
        </authorList>
    </citation>
    <scope>NUCLEOTIDE SEQUENCE [LARGE SCALE GENOMIC DNA]</scope>
    <source>
        <strain evidence="3">DSM 22385</strain>
    </source>
</reference>
<dbReference type="Gene3D" id="1.10.10.1320">
    <property type="entry name" value="Anti-sigma factor, zinc-finger domain"/>
    <property type="match status" value="1"/>
</dbReference>
<organism evidence="2 3">
    <name type="scientific">Daejeonella lutea</name>
    <dbReference type="NCBI Taxonomy" id="572036"/>
    <lineage>
        <taxon>Bacteria</taxon>
        <taxon>Pseudomonadati</taxon>
        <taxon>Bacteroidota</taxon>
        <taxon>Sphingobacteriia</taxon>
        <taxon>Sphingobacteriales</taxon>
        <taxon>Sphingobacteriaceae</taxon>
        <taxon>Daejeonella</taxon>
    </lineage>
</organism>
<dbReference type="SUPFAM" id="SSF51182">
    <property type="entry name" value="RmlC-like cupins"/>
    <property type="match status" value="1"/>
</dbReference>
<evidence type="ECO:0000313" key="2">
    <source>
        <dbReference type="EMBL" id="SKB81248.1"/>
    </source>
</evidence>
<feature type="domain" description="Cupin type-2" evidence="1">
    <location>
        <begin position="133"/>
        <end position="194"/>
    </location>
</feature>
<dbReference type="AlphaFoldDB" id="A0A1T5EB99"/>
<gene>
    <name evidence="2" type="ORF">SAMN05661099_2862</name>
</gene>
<dbReference type="InterPro" id="IPR014710">
    <property type="entry name" value="RmlC-like_jellyroll"/>
</dbReference>
<proteinExistence type="predicted"/>
<dbReference type="InterPro" id="IPR041916">
    <property type="entry name" value="Anti_sigma_zinc_sf"/>
</dbReference>
<keyword evidence="3" id="KW-1185">Reference proteome</keyword>
<dbReference type="EMBL" id="FUYR01000003">
    <property type="protein sequence ID" value="SKB81248.1"/>
    <property type="molecule type" value="Genomic_DNA"/>
</dbReference>
<name>A0A1T5EB99_9SPHI</name>
<dbReference type="RefSeq" id="WP_079703379.1">
    <property type="nucleotide sequence ID" value="NZ_FUYR01000003.1"/>
</dbReference>
<dbReference type="InterPro" id="IPR011051">
    <property type="entry name" value="RmlC_Cupin_sf"/>
</dbReference>
<sequence length="199" mass="22877">MNLQSYIESGILELYALDQLDPNEREEVERMLSVFPEIRAELDQIQSALERYAHSQSIAPPPHVKDKISESITNLEKEKEMNLQDLPLINSFSDHGKWLDLVKDMIPEQIEQNTVFTSVLQQSENVVQMLVVTNTHIPDEVHEESHESFLILKGRCKCTVGNQVRYMEEGDFMAIPLYEHHDVEILSDKVVAILQHVAV</sequence>
<dbReference type="OrthoDB" id="3395710at2"/>
<dbReference type="Proteomes" id="UP000189981">
    <property type="component" value="Unassembled WGS sequence"/>
</dbReference>
<dbReference type="STRING" id="572036.SAMN05661099_2862"/>
<dbReference type="InterPro" id="IPR013096">
    <property type="entry name" value="Cupin_2"/>
</dbReference>